<evidence type="ECO:0000313" key="10">
    <source>
        <dbReference type="EMBL" id="AVM81088.1"/>
    </source>
</evidence>
<accession>A0A2P1G7Z8</accession>
<comment type="cofactor">
    <cofactor evidence="8">
        <name>heme</name>
        <dbReference type="ChEBI" id="CHEBI:30413"/>
    </cofactor>
    <text evidence="8">The heme is bound between the two transmembrane subunits.</text>
</comment>
<dbReference type="InterPro" id="IPR000701">
    <property type="entry name" value="SuccDH_FuR_B_TM-su"/>
</dbReference>
<dbReference type="GO" id="GO:0006121">
    <property type="term" value="P:mitochondrial electron transport, succinate to ubiquinone"/>
    <property type="evidence" value="ECO:0007669"/>
    <property type="project" value="TreeGrafter"/>
</dbReference>
<dbReference type="GO" id="GO:0016020">
    <property type="term" value="C:membrane"/>
    <property type="evidence" value="ECO:0007669"/>
    <property type="project" value="UniProtKB-SubCell"/>
</dbReference>
<feature type="binding site" description="axial binding residue" evidence="8">
    <location>
        <position position="86"/>
    </location>
    <ligand>
        <name>heme</name>
        <dbReference type="ChEBI" id="CHEBI:30413"/>
        <note>ligand shared with second transmembrane subunit</note>
    </ligand>
    <ligandPart>
        <name>Fe</name>
        <dbReference type="ChEBI" id="CHEBI:18248"/>
    </ligandPart>
</feature>
<dbReference type="Pfam" id="PF01127">
    <property type="entry name" value="Sdh_cyt"/>
    <property type="match status" value="1"/>
</dbReference>
<evidence type="ECO:0000256" key="5">
    <source>
        <dbReference type="ARBA" id="ARBA00022989"/>
    </source>
</evidence>
<name>A0A2P1G7Z8_9CRYP</name>
<dbReference type="EMBL" id="MG680941">
    <property type="protein sequence ID" value="AVM81088.1"/>
    <property type="molecule type" value="Genomic_DNA"/>
</dbReference>
<dbReference type="PIRSF" id="PIRSF000178">
    <property type="entry name" value="SDH_cyt_b560"/>
    <property type="match status" value="1"/>
</dbReference>
<dbReference type="InterPro" id="IPR034804">
    <property type="entry name" value="SQR/QFR_C/D"/>
</dbReference>
<organism evidence="10">
    <name type="scientific">Chroomonas placoidea</name>
    <dbReference type="NCBI Taxonomy" id="173977"/>
    <lineage>
        <taxon>Eukaryota</taxon>
        <taxon>Cryptophyceae</taxon>
        <taxon>Pyrenomonadales</taxon>
        <taxon>Chroomonadaceae</taxon>
        <taxon>Chroomonas</taxon>
    </lineage>
</organism>
<sequence length="127" mass="14723">MEKKNRPLAPHLTIYKPQITSIVSIFHRISGSTLALSFICLIFFVYFDIVFSEFFLCYNEVFILQIYFYWLFISLANFISVLISFHFFNGIRHLIWDLAIGLDAKNVSTTGLLVLSITTIILFSILL</sequence>
<dbReference type="PANTHER" id="PTHR10978:SF5">
    <property type="entry name" value="SUCCINATE DEHYDROGENASE CYTOCHROME B560 SUBUNIT, MITOCHONDRIAL"/>
    <property type="match status" value="1"/>
</dbReference>
<dbReference type="InterPro" id="IPR014314">
    <property type="entry name" value="Succ_DH_cytb556"/>
</dbReference>
<evidence type="ECO:0000256" key="4">
    <source>
        <dbReference type="ARBA" id="ARBA00022723"/>
    </source>
</evidence>
<keyword evidence="7 9" id="KW-0472">Membrane</keyword>
<gene>
    <name evidence="10" type="primary">sdh3</name>
    <name evidence="10" type="ORF">CplaMt_p009</name>
</gene>
<keyword evidence="6 8" id="KW-0408">Iron</keyword>
<keyword evidence="5 9" id="KW-1133">Transmembrane helix</keyword>
<keyword evidence="3 9" id="KW-0812">Transmembrane</keyword>
<keyword evidence="10" id="KW-0496">Mitochondrion</keyword>
<keyword evidence="4 8" id="KW-0479">Metal-binding</keyword>
<dbReference type="GeneID" id="36496197"/>
<dbReference type="AlphaFoldDB" id="A0A2P1G7Z8"/>
<dbReference type="GO" id="GO:0005739">
    <property type="term" value="C:mitochondrion"/>
    <property type="evidence" value="ECO:0007669"/>
    <property type="project" value="GOC"/>
</dbReference>
<keyword evidence="2 8" id="KW-0349">Heme</keyword>
<feature type="transmembrane region" description="Helical" evidence="9">
    <location>
        <begin position="25"/>
        <end position="47"/>
    </location>
</feature>
<protein>
    <submittedName>
        <fullName evidence="10">Succinate:cytochrome c oxidoreductase subunit 3</fullName>
    </submittedName>
</protein>
<dbReference type="Gene3D" id="1.20.1300.10">
    <property type="entry name" value="Fumarate reductase/succinate dehydrogenase, transmembrane subunit"/>
    <property type="match status" value="1"/>
</dbReference>
<feature type="transmembrane region" description="Helical" evidence="9">
    <location>
        <begin position="67"/>
        <end position="88"/>
    </location>
</feature>
<dbReference type="CDD" id="cd03499">
    <property type="entry name" value="SQR_TypeC_SdhC"/>
    <property type="match status" value="1"/>
</dbReference>
<dbReference type="NCBIfam" id="TIGR02970">
    <property type="entry name" value="succ_dehyd_cytB"/>
    <property type="match status" value="1"/>
</dbReference>
<comment type="subcellular location">
    <subcellularLocation>
        <location evidence="1">Membrane</location>
        <topology evidence="1">Multi-pass membrane protein</topology>
    </subcellularLocation>
</comment>
<evidence type="ECO:0000256" key="2">
    <source>
        <dbReference type="ARBA" id="ARBA00022617"/>
    </source>
</evidence>
<evidence type="ECO:0000256" key="3">
    <source>
        <dbReference type="ARBA" id="ARBA00022692"/>
    </source>
</evidence>
<evidence type="ECO:0000256" key="1">
    <source>
        <dbReference type="ARBA" id="ARBA00004141"/>
    </source>
</evidence>
<dbReference type="PROSITE" id="PS01001">
    <property type="entry name" value="SDH_CYT_2"/>
    <property type="match status" value="1"/>
</dbReference>
<dbReference type="PROSITE" id="PS01000">
    <property type="entry name" value="SDH_CYT_1"/>
    <property type="match status" value="1"/>
</dbReference>
<geneLocation type="mitochondrion" evidence="10"/>
<reference evidence="10" key="1">
    <citation type="journal article" date="2018" name="BMC Genomics">
        <title>Comparative mitochondrial genomics of cryptophyte algae: gene shuffling and dynamic mobile genetic elements.</title>
        <authorList>
            <person name="Kim J.I."/>
            <person name="Yoon H.S."/>
            <person name="Yi G."/>
            <person name="Shin W."/>
            <person name="Archibald J.M."/>
        </authorList>
    </citation>
    <scope>NUCLEOTIDE SEQUENCE</scope>
    <source>
        <strain evidence="10">CCAP978/8</strain>
    </source>
</reference>
<dbReference type="InterPro" id="IPR018495">
    <property type="entry name" value="Succ_DH_cyt_bsu_CS"/>
</dbReference>
<evidence type="ECO:0000256" key="9">
    <source>
        <dbReference type="SAM" id="Phobius"/>
    </source>
</evidence>
<dbReference type="RefSeq" id="YP_009476595.1">
    <property type="nucleotide sequence ID" value="NC_037451.1"/>
</dbReference>
<dbReference type="GO" id="GO:0009055">
    <property type="term" value="F:electron transfer activity"/>
    <property type="evidence" value="ECO:0007669"/>
    <property type="project" value="InterPro"/>
</dbReference>
<evidence type="ECO:0000256" key="7">
    <source>
        <dbReference type="ARBA" id="ARBA00023136"/>
    </source>
</evidence>
<dbReference type="PANTHER" id="PTHR10978">
    <property type="entry name" value="SUCCINATE DEHYDROGENASE CYTOCHROME B560 SUBUNIT"/>
    <property type="match status" value="1"/>
</dbReference>
<evidence type="ECO:0000256" key="8">
    <source>
        <dbReference type="PIRSR" id="PIRSR000178-1"/>
    </source>
</evidence>
<dbReference type="GO" id="GO:0046872">
    <property type="term" value="F:metal ion binding"/>
    <property type="evidence" value="ECO:0007669"/>
    <property type="project" value="UniProtKB-KW"/>
</dbReference>
<proteinExistence type="predicted"/>
<dbReference type="SUPFAM" id="SSF81343">
    <property type="entry name" value="Fumarate reductase respiratory complex transmembrane subunits"/>
    <property type="match status" value="1"/>
</dbReference>
<evidence type="ECO:0000256" key="6">
    <source>
        <dbReference type="ARBA" id="ARBA00023004"/>
    </source>
</evidence>
<dbReference type="GO" id="GO:0006099">
    <property type="term" value="P:tricarboxylic acid cycle"/>
    <property type="evidence" value="ECO:0007669"/>
    <property type="project" value="InterPro"/>
</dbReference>
<feature type="transmembrane region" description="Helical" evidence="9">
    <location>
        <begin position="109"/>
        <end position="126"/>
    </location>
</feature>